<gene>
    <name evidence="7" type="ORF">COU46_02540</name>
</gene>
<evidence type="ECO:0000256" key="3">
    <source>
        <dbReference type="ARBA" id="ARBA00022989"/>
    </source>
</evidence>
<dbReference type="EMBL" id="PFCN01000031">
    <property type="protein sequence ID" value="PIR70229.1"/>
    <property type="molecule type" value="Genomic_DNA"/>
</dbReference>
<comment type="caution">
    <text evidence="7">The sequence shown here is derived from an EMBL/GenBank/DDBJ whole genome shotgun (WGS) entry which is preliminary data.</text>
</comment>
<proteinExistence type="predicted"/>
<dbReference type="PANTHER" id="PTHR37422:SF13">
    <property type="entry name" value="LIPOPOLYSACCHARIDE BIOSYNTHESIS PROTEIN PA4999-RELATED"/>
    <property type="match status" value="1"/>
</dbReference>
<evidence type="ECO:0000256" key="5">
    <source>
        <dbReference type="SAM" id="Phobius"/>
    </source>
</evidence>
<keyword evidence="2 5" id="KW-0812">Transmembrane</keyword>
<feature type="transmembrane region" description="Helical" evidence="5">
    <location>
        <begin position="181"/>
        <end position="201"/>
    </location>
</feature>
<dbReference type="GO" id="GO:0016020">
    <property type="term" value="C:membrane"/>
    <property type="evidence" value="ECO:0007669"/>
    <property type="project" value="UniProtKB-SubCell"/>
</dbReference>
<keyword evidence="3 5" id="KW-1133">Transmembrane helix</keyword>
<feature type="transmembrane region" description="Helical" evidence="5">
    <location>
        <begin position="142"/>
        <end position="161"/>
    </location>
</feature>
<dbReference type="InterPro" id="IPR051533">
    <property type="entry name" value="WaaL-like"/>
</dbReference>
<feature type="transmembrane region" description="Helical" evidence="5">
    <location>
        <begin position="82"/>
        <end position="102"/>
    </location>
</feature>
<evidence type="ECO:0000256" key="2">
    <source>
        <dbReference type="ARBA" id="ARBA00022692"/>
    </source>
</evidence>
<organism evidence="7 8">
    <name type="scientific">Candidatus Niyogibacteria bacterium CG10_big_fil_rev_8_21_14_0_10_42_19</name>
    <dbReference type="NCBI Taxonomy" id="1974725"/>
    <lineage>
        <taxon>Bacteria</taxon>
        <taxon>Candidatus Niyogiibacteriota</taxon>
    </lineage>
</organism>
<dbReference type="AlphaFoldDB" id="A0A2H0TF98"/>
<evidence type="ECO:0000256" key="4">
    <source>
        <dbReference type="ARBA" id="ARBA00023136"/>
    </source>
</evidence>
<protein>
    <recommendedName>
        <fullName evidence="6">O-antigen ligase-related domain-containing protein</fullName>
    </recommendedName>
</protein>
<reference evidence="8" key="1">
    <citation type="submission" date="2017-09" db="EMBL/GenBank/DDBJ databases">
        <title>Depth-based differentiation of microbial function through sediment-hosted aquifers and enrichment of novel symbionts in the deep terrestrial subsurface.</title>
        <authorList>
            <person name="Probst A.J."/>
            <person name="Ladd B."/>
            <person name="Jarett J.K."/>
            <person name="Geller-Mcgrath D.E."/>
            <person name="Sieber C.M.K."/>
            <person name="Emerson J.B."/>
            <person name="Anantharaman K."/>
            <person name="Thomas B.C."/>
            <person name="Malmstrom R."/>
            <person name="Stieglmeier M."/>
            <person name="Klingl A."/>
            <person name="Woyke T."/>
            <person name="Ryan C.M."/>
            <person name="Banfield J.F."/>
        </authorList>
    </citation>
    <scope>NUCLEOTIDE SEQUENCE [LARGE SCALE GENOMIC DNA]</scope>
</reference>
<feature type="transmembrane region" description="Helical" evidence="5">
    <location>
        <begin position="402"/>
        <end position="432"/>
    </location>
</feature>
<keyword evidence="4 5" id="KW-0472">Membrane</keyword>
<evidence type="ECO:0000256" key="1">
    <source>
        <dbReference type="ARBA" id="ARBA00004141"/>
    </source>
</evidence>
<feature type="domain" description="O-antigen ligase-related" evidence="6">
    <location>
        <begin position="217"/>
        <end position="371"/>
    </location>
</feature>
<dbReference type="Proteomes" id="UP000229383">
    <property type="component" value="Unassembled WGS sequence"/>
</dbReference>
<feature type="transmembrane region" description="Helical" evidence="5">
    <location>
        <begin position="358"/>
        <end position="382"/>
    </location>
</feature>
<feature type="transmembrane region" description="Helical" evidence="5">
    <location>
        <begin position="232"/>
        <end position="251"/>
    </location>
</feature>
<feature type="transmembrane region" description="Helical" evidence="5">
    <location>
        <begin position="258"/>
        <end position="277"/>
    </location>
</feature>
<feature type="transmembrane region" description="Helical" evidence="5">
    <location>
        <begin position="208"/>
        <end position="226"/>
    </location>
</feature>
<comment type="subcellular location">
    <subcellularLocation>
        <location evidence="1">Membrane</location>
        <topology evidence="1">Multi-pass membrane protein</topology>
    </subcellularLocation>
</comment>
<feature type="transmembrane region" description="Helical" evidence="5">
    <location>
        <begin position="42"/>
        <end position="61"/>
    </location>
</feature>
<evidence type="ECO:0000313" key="7">
    <source>
        <dbReference type="EMBL" id="PIR70229.1"/>
    </source>
</evidence>
<sequence>MNTRRAETILIWTIKAGAYIMPFFLLVVAGNLFFPFITLKNFLFRITVEIMGAAWVGLLILDFSDHSGSARGGKKYWPKWNVLSIIFFTFVSLLFISALLGANFDNSFWSNFERMEGVYMHLHLLLLFFILAGVFRSRKDWVILFGVSIAASVFLAFYGLLEFKGLVKTYSDGSRIISTLGNPLYVAAYLSFHIFLTIYLWFNTKTPVIKWIFGGVFVFETIIFFLTGSRGAFLGIIAGFGLVLLLSAINIKDLKYRVALSGGLVFVAMIPFLLIGARNLSFVRNNNVLTRFAGISLADNTVQARFTIWKMALTSFKERPVFGWGPGNFIIPYAKNYDIKMFGNEPWFDRTHNMPLEWLTSGGLTVFLAYLGIFLCVLLAIIRATKQNRFTRRDAFIFIGMFAAYLTQMLFVFDILATYMVFIFLLGFFYAVSSSDDDL</sequence>
<dbReference type="Pfam" id="PF04932">
    <property type="entry name" value="Wzy_C"/>
    <property type="match status" value="1"/>
</dbReference>
<feature type="non-terminal residue" evidence="7">
    <location>
        <position position="439"/>
    </location>
</feature>
<dbReference type="PANTHER" id="PTHR37422">
    <property type="entry name" value="TEICHURONIC ACID BIOSYNTHESIS PROTEIN TUAE"/>
    <property type="match status" value="1"/>
</dbReference>
<evidence type="ECO:0000313" key="8">
    <source>
        <dbReference type="Proteomes" id="UP000229383"/>
    </source>
</evidence>
<dbReference type="InterPro" id="IPR007016">
    <property type="entry name" value="O-antigen_ligase-rel_domated"/>
</dbReference>
<accession>A0A2H0TF98</accession>
<feature type="transmembrane region" description="Helical" evidence="5">
    <location>
        <begin position="118"/>
        <end position="135"/>
    </location>
</feature>
<evidence type="ECO:0000259" key="6">
    <source>
        <dbReference type="Pfam" id="PF04932"/>
    </source>
</evidence>
<name>A0A2H0TF98_9BACT</name>
<feature type="transmembrane region" description="Helical" evidence="5">
    <location>
        <begin position="12"/>
        <end position="36"/>
    </location>
</feature>